<dbReference type="Pfam" id="PF00069">
    <property type="entry name" value="Pkinase"/>
    <property type="match status" value="1"/>
</dbReference>
<sequence length="989" mass="109624">MSNPKSFAIDDDLLKRFVSGRLNAEEEVNVALAIEKSPELQNRIAGFSEDGLLDRVKELASASHISISLATMQQTIASGVAPSEPEPIEGVPQELIDSTDYHVLEELGRGGMGVVYLAKYLPMDRMEVLKVLNDRMVQKESARQRFISEMKAIGKLNHPSIATAYQRVLMPTQLVFSMEYVPGIDLQRFIRRYHPVPLSVACTLISKTATALQHAHSRGMVHRDIKPSNVMVFEDEGKLQVKVLDFGLAKAISEHPVDRITADGTMLGTPQYMAPEQAMDAAGADIRADVYSLGCTMYHLLTGRPPFSGTYQSVLMAHAQKEAAPLSDERPDIPLEISEIVEKMIAKSPSDRYPTPRAVSDVLQPYAGAAVLIASSNRSATKHDTKLDIASPSRDTSVDRGDSADVSSVPTKPEPSIVQPLAETSAETADAHDVDNREQPQRRISSHLVDRIKPPYVVLIAGSLLAAFGILTATLIIRMQTGTLVIENLPDNAEVRVDGNQIEIRTQGQQFLASTSLSAGVHEVIVEANGLTIHGERVSIDASREKRITLRAHAHDKPSEQTAPNAVSSSSEPDTSPRRGLSLTDDIAATPEKPPHDSSFNDHGPARVAEITHGNAGDWAIEGDQLVTTSSQSRGYYGMLFGDRDWTDYEFSFDFQCSTLPICTSAYIRAPDPNNTFEVGLVWHNCVATLAQRQGGYRTFVREKMQRLAAERWYTVRVIVSNGDVEGYLDGERFLEVKDQLPDSGRVGFLCYRWTAGEKTAFKNIRVIDADGRPLWTGLPTLPNGNHDQTSSHDEAPFPFPIIHQTGEWTSGAESIEQHQKERKSTQLVFGKREWQNYHLSFSAKRVSGTHGFKALFHWRDENNHMIFGLGNYYNRGHDTSYVLNGSWARDRVGHFMRLDDDSDVELNPWYRVEIRVRESNYECYLDGELICEGVNERFSSGYVGLATWDSHAQFKDIVVRSPEGVVLLSGSPPIKSAAKDTEVEDAEE</sequence>
<evidence type="ECO:0000256" key="5">
    <source>
        <dbReference type="ARBA" id="ARBA00022777"/>
    </source>
</evidence>
<dbReference type="InterPro" id="IPR000719">
    <property type="entry name" value="Prot_kinase_dom"/>
</dbReference>
<feature type="region of interest" description="Disordered" evidence="7">
    <location>
        <begin position="382"/>
        <end position="441"/>
    </location>
</feature>
<feature type="region of interest" description="Disordered" evidence="7">
    <location>
        <begin position="551"/>
        <end position="605"/>
    </location>
</feature>
<dbReference type="Gene3D" id="1.10.510.10">
    <property type="entry name" value="Transferase(Phosphotransferase) domain 1"/>
    <property type="match status" value="1"/>
</dbReference>
<dbReference type="CDD" id="cd14014">
    <property type="entry name" value="STKc_PknB_like"/>
    <property type="match status" value="1"/>
</dbReference>
<keyword evidence="3" id="KW-0808">Transferase</keyword>
<keyword evidence="2 9" id="KW-0723">Serine/threonine-protein kinase</keyword>
<keyword evidence="6" id="KW-0067">ATP-binding</keyword>
<dbReference type="InterPro" id="IPR010496">
    <property type="entry name" value="AL/BT2_dom"/>
</dbReference>
<accession>A0A7W5DZS7</accession>
<comment type="caution">
    <text evidence="9">The sequence shown here is derived from an EMBL/GenBank/DDBJ whole genome shotgun (WGS) entry which is preliminary data.</text>
</comment>
<proteinExistence type="predicted"/>
<evidence type="ECO:0000256" key="7">
    <source>
        <dbReference type="SAM" id="MobiDB-lite"/>
    </source>
</evidence>
<evidence type="ECO:0000256" key="4">
    <source>
        <dbReference type="ARBA" id="ARBA00022741"/>
    </source>
</evidence>
<evidence type="ECO:0000256" key="2">
    <source>
        <dbReference type="ARBA" id="ARBA00022527"/>
    </source>
</evidence>
<dbReference type="InterPro" id="IPR008271">
    <property type="entry name" value="Ser/Thr_kinase_AS"/>
</dbReference>
<gene>
    <name evidence="9" type="ORF">FHS27_003301</name>
</gene>
<dbReference type="PANTHER" id="PTHR43289:SF6">
    <property type="entry name" value="SERINE_THREONINE-PROTEIN KINASE NEKL-3"/>
    <property type="match status" value="1"/>
</dbReference>
<keyword evidence="5 9" id="KW-0418">Kinase</keyword>
<dbReference type="PANTHER" id="PTHR43289">
    <property type="entry name" value="MITOGEN-ACTIVATED PROTEIN KINASE KINASE KINASE 20-RELATED"/>
    <property type="match status" value="1"/>
</dbReference>
<dbReference type="SUPFAM" id="SSF56112">
    <property type="entry name" value="Protein kinase-like (PK-like)"/>
    <property type="match status" value="1"/>
</dbReference>
<evidence type="ECO:0000259" key="8">
    <source>
        <dbReference type="PROSITE" id="PS50011"/>
    </source>
</evidence>
<dbReference type="PROSITE" id="PS00108">
    <property type="entry name" value="PROTEIN_KINASE_ST"/>
    <property type="match status" value="1"/>
</dbReference>
<dbReference type="RefSeq" id="WP_184305801.1">
    <property type="nucleotide sequence ID" value="NZ_JACHXU010000010.1"/>
</dbReference>
<feature type="compositionally biased region" description="Polar residues" evidence="7">
    <location>
        <begin position="560"/>
        <end position="574"/>
    </location>
</feature>
<evidence type="ECO:0000256" key="6">
    <source>
        <dbReference type="ARBA" id="ARBA00022840"/>
    </source>
</evidence>
<dbReference type="Gene3D" id="3.30.200.20">
    <property type="entry name" value="Phosphorylase Kinase, domain 1"/>
    <property type="match status" value="1"/>
</dbReference>
<reference evidence="9 10" key="1">
    <citation type="submission" date="2020-08" db="EMBL/GenBank/DDBJ databases">
        <title>Genomic Encyclopedia of Type Strains, Phase III (KMG-III): the genomes of soil and plant-associated and newly described type strains.</title>
        <authorList>
            <person name="Whitman W."/>
        </authorList>
    </citation>
    <scope>NUCLEOTIDE SEQUENCE [LARGE SCALE GENOMIC DNA]</scope>
    <source>
        <strain evidence="9 10">CECT 8075</strain>
    </source>
</reference>
<organism evidence="9 10">
    <name type="scientific">Aporhodopirellula rubra</name>
    <dbReference type="NCBI Taxonomy" id="980271"/>
    <lineage>
        <taxon>Bacteria</taxon>
        <taxon>Pseudomonadati</taxon>
        <taxon>Planctomycetota</taxon>
        <taxon>Planctomycetia</taxon>
        <taxon>Pirellulales</taxon>
        <taxon>Pirellulaceae</taxon>
        <taxon>Aporhodopirellula</taxon>
    </lineage>
</organism>
<dbReference type="EC" id="2.7.11.1" evidence="1"/>
<dbReference type="EMBL" id="JACHXU010000010">
    <property type="protein sequence ID" value="MBB3207480.1"/>
    <property type="molecule type" value="Genomic_DNA"/>
</dbReference>
<dbReference type="SMART" id="SM00220">
    <property type="entry name" value="S_TKc"/>
    <property type="match status" value="1"/>
</dbReference>
<protein>
    <recommendedName>
        <fullName evidence="1">non-specific serine/threonine protein kinase</fullName>
        <ecNumber evidence="1">2.7.11.1</ecNumber>
    </recommendedName>
</protein>
<keyword evidence="4" id="KW-0547">Nucleotide-binding</keyword>
<dbReference type="PROSITE" id="PS50011">
    <property type="entry name" value="PROTEIN_KINASE_DOM"/>
    <property type="match status" value="1"/>
</dbReference>
<evidence type="ECO:0000313" key="9">
    <source>
        <dbReference type="EMBL" id="MBB3207480.1"/>
    </source>
</evidence>
<dbReference type="InterPro" id="IPR011009">
    <property type="entry name" value="Kinase-like_dom_sf"/>
</dbReference>
<keyword evidence="10" id="KW-1185">Reference proteome</keyword>
<feature type="domain" description="Protein kinase" evidence="8">
    <location>
        <begin position="101"/>
        <end position="367"/>
    </location>
</feature>
<evidence type="ECO:0000256" key="3">
    <source>
        <dbReference type="ARBA" id="ARBA00022679"/>
    </source>
</evidence>
<dbReference type="AlphaFoldDB" id="A0A7W5DZS7"/>
<dbReference type="FunFam" id="1.10.510.10:FF:000021">
    <property type="entry name" value="Serine/threonine protein kinase"/>
    <property type="match status" value="1"/>
</dbReference>
<dbReference type="Pfam" id="PF06439">
    <property type="entry name" value="3keto-disac_hyd"/>
    <property type="match status" value="2"/>
</dbReference>
<name>A0A7W5DZS7_9BACT</name>
<feature type="compositionally biased region" description="Basic and acidic residues" evidence="7">
    <location>
        <begin position="429"/>
        <end position="441"/>
    </location>
</feature>
<dbReference type="GO" id="GO:0005524">
    <property type="term" value="F:ATP binding"/>
    <property type="evidence" value="ECO:0007669"/>
    <property type="project" value="UniProtKB-KW"/>
</dbReference>
<dbReference type="Proteomes" id="UP000536179">
    <property type="component" value="Unassembled WGS sequence"/>
</dbReference>
<dbReference type="GO" id="GO:0004674">
    <property type="term" value="F:protein serine/threonine kinase activity"/>
    <property type="evidence" value="ECO:0007669"/>
    <property type="project" value="UniProtKB-KW"/>
</dbReference>
<evidence type="ECO:0000256" key="1">
    <source>
        <dbReference type="ARBA" id="ARBA00012513"/>
    </source>
</evidence>
<evidence type="ECO:0000313" key="10">
    <source>
        <dbReference type="Proteomes" id="UP000536179"/>
    </source>
</evidence>
<dbReference type="Gene3D" id="2.60.120.560">
    <property type="entry name" value="Exo-inulinase, domain 1"/>
    <property type="match status" value="2"/>
</dbReference>
<dbReference type="GO" id="GO:0016787">
    <property type="term" value="F:hydrolase activity"/>
    <property type="evidence" value="ECO:0007669"/>
    <property type="project" value="InterPro"/>
</dbReference>